<dbReference type="InterPro" id="IPR001387">
    <property type="entry name" value="Cro/C1-type_HTH"/>
</dbReference>
<dbReference type="SMART" id="SM00530">
    <property type="entry name" value="HTH_XRE"/>
    <property type="match status" value="1"/>
</dbReference>
<dbReference type="OrthoDB" id="3687959at2"/>
<keyword evidence="3" id="KW-1185">Reference proteome</keyword>
<dbReference type="STRING" id="994479.GCA_000194155_07720"/>
<evidence type="ECO:0000313" key="3">
    <source>
        <dbReference type="Proteomes" id="UP000233786"/>
    </source>
</evidence>
<dbReference type="AlphaFoldDB" id="A0A2N3XPJ3"/>
<gene>
    <name evidence="2" type="ORF">A8926_0057</name>
</gene>
<protein>
    <submittedName>
        <fullName evidence="2">Helix-turn-helix protein</fullName>
    </submittedName>
</protein>
<dbReference type="CDD" id="cd00093">
    <property type="entry name" value="HTH_XRE"/>
    <property type="match status" value="1"/>
</dbReference>
<dbReference type="Pfam" id="PF19054">
    <property type="entry name" value="DUF5753"/>
    <property type="match status" value="1"/>
</dbReference>
<dbReference type="GO" id="GO:0003677">
    <property type="term" value="F:DNA binding"/>
    <property type="evidence" value="ECO:0007669"/>
    <property type="project" value="InterPro"/>
</dbReference>
<accession>A0A2N3XPJ3</accession>
<evidence type="ECO:0000313" key="2">
    <source>
        <dbReference type="EMBL" id="PKW12594.1"/>
    </source>
</evidence>
<organism evidence="2 3">
    <name type="scientific">Saccharopolyspora spinosa</name>
    <dbReference type="NCBI Taxonomy" id="60894"/>
    <lineage>
        <taxon>Bacteria</taxon>
        <taxon>Bacillati</taxon>
        <taxon>Actinomycetota</taxon>
        <taxon>Actinomycetes</taxon>
        <taxon>Pseudonocardiales</taxon>
        <taxon>Pseudonocardiaceae</taxon>
        <taxon>Saccharopolyspora</taxon>
    </lineage>
</organism>
<comment type="caution">
    <text evidence="2">The sequence shown here is derived from an EMBL/GenBank/DDBJ whole genome shotgun (WGS) entry which is preliminary data.</text>
</comment>
<dbReference type="Proteomes" id="UP000233786">
    <property type="component" value="Unassembled WGS sequence"/>
</dbReference>
<dbReference type="InterPro" id="IPR010982">
    <property type="entry name" value="Lambda_DNA-bd_dom_sf"/>
</dbReference>
<evidence type="ECO:0000259" key="1">
    <source>
        <dbReference type="PROSITE" id="PS50943"/>
    </source>
</evidence>
<dbReference type="EMBL" id="PJNB01000001">
    <property type="protein sequence ID" value="PKW12594.1"/>
    <property type="molecule type" value="Genomic_DNA"/>
</dbReference>
<dbReference type="SUPFAM" id="SSF47413">
    <property type="entry name" value="lambda repressor-like DNA-binding domains"/>
    <property type="match status" value="1"/>
</dbReference>
<sequence>MRQSEKLRQLGLGVQLRKLREDARMSTRSVAKALGLSPSSVNRNELGLRAPSKEEVSALCALYGVVGEDKEALLEKVGDSAETAAWLANGVPDQLASLMVLEREAVAIIDVQISLIPGLAHTADYARLILGDETAPGIDLENQVATRLGRQAILSRPRAPKVRLLIDEGALHRTLGSRRVLRDQLEHLLVLQRRDNVGVRVIDFEATPRPAIGTSFSLYELANGSPYVFVEVRGLGLFVTEPTEVASFVTACRSLDDCALDETASTALIRKIAETLNDE</sequence>
<dbReference type="Pfam" id="PF13560">
    <property type="entry name" value="HTH_31"/>
    <property type="match status" value="1"/>
</dbReference>
<dbReference type="PROSITE" id="PS50943">
    <property type="entry name" value="HTH_CROC1"/>
    <property type="match status" value="1"/>
</dbReference>
<reference evidence="2" key="1">
    <citation type="submission" date="2017-12" db="EMBL/GenBank/DDBJ databases">
        <title>Sequencing the genomes of 1000 Actinobacteria strains.</title>
        <authorList>
            <person name="Klenk H.-P."/>
        </authorList>
    </citation>
    <scope>NUCLEOTIDE SEQUENCE [LARGE SCALE GENOMIC DNA]</scope>
    <source>
        <strain evidence="2">DSM 44228</strain>
    </source>
</reference>
<name>A0A2N3XPJ3_SACSN</name>
<feature type="domain" description="HTH cro/C1-type" evidence="1">
    <location>
        <begin position="16"/>
        <end position="73"/>
    </location>
</feature>
<dbReference type="Gene3D" id="1.10.260.40">
    <property type="entry name" value="lambda repressor-like DNA-binding domains"/>
    <property type="match status" value="1"/>
</dbReference>
<proteinExistence type="predicted"/>
<dbReference type="InterPro" id="IPR043917">
    <property type="entry name" value="DUF5753"/>
</dbReference>